<organism evidence="1 2">
    <name type="scientific">Canna indica</name>
    <name type="common">Indian-shot</name>
    <dbReference type="NCBI Taxonomy" id="4628"/>
    <lineage>
        <taxon>Eukaryota</taxon>
        <taxon>Viridiplantae</taxon>
        <taxon>Streptophyta</taxon>
        <taxon>Embryophyta</taxon>
        <taxon>Tracheophyta</taxon>
        <taxon>Spermatophyta</taxon>
        <taxon>Magnoliopsida</taxon>
        <taxon>Liliopsida</taxon>
        <taxon>Zingiberales</taxon>
        <taxon>Cannaceae</taxon>
        <taxon>Canna</taxon>
    </lineage>
</organism>
<keyword evidence="2" id="KW-1185">Reference proteome</keyword>
<gene>
    <name evidence="1" type="ORF">Cni_G09187</name>
</gene>
<dbReference type="Proteomes" id="UP001327560">
    <property type="component" value="Chromosome 3"/>
</dbReference>
<name>A0AAQ3K1U2_9LILI</name>
<reference evidence="1 2" key="1">
    <citation type="submission" date="2023-10" db="EMBL/GenBank/DDBJ databases">
        <title>Chromosome-scale genome assembly provides insights into flower coloration mechanisms of Canna indica.</title>
        <authorList>
            <person name="Li C."/>
        </authorList>
    </citation>
    <scope>NUCLEOTIDE SEQUENCE [LARGE SCALE GENOMIC DNA]</scope>
    <source>
        <tissue evidence="1">Flower</tissue>
    </source>
</reference>
<dbReference type="EMBL" id="CP136892">
    <property type="protein sequence ID" value="WOL00474.1"/>
    <property type="molecule type" value="Genomic_DNA"/>
</dbReference>
<sequence>MKVVGKDYNEPGYYDVRKEKQLLFLLFPGQDEDDSKKIAVANTFDYEDFFNIPTKVLIRKKLQNARNCVKTYLLAVPVISFLTAN</sequence>
<accession>A0AAQ3K1U2</accession>
<evidence type="ECO:0000313" key="1">
    <source>
        <dbReference type="EMBL" id="WOL00474.1"/>
    </source>
</evidence>
<protein>
    <submittedName>
        <fullName evidence="1">Uncharacterized protein</fullName>
    </submittedName>
</protein>
<dbReference type="AlphaFoldDB" id="A0AAQ3K1U2"/>
<evidence type="ECO:0000313" key="2">
    <source>
        <dbReference type="Proteomes" id="UP001327560"/>
    </source>
</evidence>
<proteinExistence type="predicted"/>